<evidence type="ECO:0000256" key="3">
    <source>
        <dbReference type="ARBA" id="ARBA00022676"/>
    </source>
</evidence>
<dbReference type="GO" id="GO:0016020">
    <property type="term" value="C:membrane"/>
    <property type="evidence" value="ECO:0007669"/>
    <property type="project" value="UniProtKB-SubCell"/>
</dbReference>
<accession>A0AA88DDR4</accession>
<dbReference type="EMBL" id="BTGU01000005">
    <property type="protein sequence ID" value="GMN34749.1"/>
    <property type="molecule type" value="Genomic_DNA"/>
</dbReference>
<comment type="similarity">
    <text evidence="2 8">Belongs to the glycosyltransferase 92 family.</text>
</comment>
<sequence>MAQIKPLAEPALIFLSKSQPAHYSSSSSSPCPLDSRYYNNSHNKHSLCRDAMRRRLLRSNLLLAFATVAFFAFLSLHLSRNAAEFHFSASAAANLHSRKSDHHYNLAIREDAADLLSHHHGRRVSYVPDSNAAAVSILLADWEVLVIINPVIRSSSGDDYVCVFQNNATSPARFSGKSTSTNRSAFKCTMPSSVRRLRPFFMPVLTEKDESPPSPPVQMPELYRWNFLVYESFSTEKDVVLFVKGVNNRQGINRSPNDFRCVFHNDDTTVAVKTAVTSSAQEVFRCRHPKLTALTGLTNQPISVSLEISNDNLVVPSVAQYSPRRSVTNQEPKSLLCACAMVYNAGKFLKEWVMYHSKIGVDKFILYDNDSNDNLRTVVDELNGDGYDVTTLFWVWPKTQEAGFSHGAVYAKDSCTWMMYVDVDEFVFSPSWTSSSRPSHNMLKSLLPRTPQPSQPPSSAYDRLIGQVSIRCNEFGPSNQRAHPIAGVTQGYTCRRIAEQRHKSILLLDAVDTSLLNVIHHFHVDSKYYKTKTVSMERAVVNHYKYQAWTEFRNKFRRRVSAYVADWKEKVNPASRDRTPGLGFEPIEPHGWARRFCEVRDERLQMLTRRWFGAETSHGYKMAWEIS</sequence>
<keyword evidence="10" id="KW-1185">Reference proteome</keyword>
<dbReference type="PANTHER" id="PTHR21461:SF69">
    <property type="entry name" value="GLYCOSYLTRANSFERASE FAMILY 92 PROTEIN"/>
    <property type="match status" value="1"/>
</dbReference>
<evidence type="ECO:0000256" key="1">
    <source>
        <dbReference type="ARBA" id="ARBA00004167"/>
    </source>
</evidence>
<dbReference type="PANTHER" id="PTHR21461">
    <property type="entry name" value="GLYCOSYLTRANSFERASE FAMILY 92 PROTEIN"/>
    <property type="match status" value="1"/>
</dbReference>
<keyword evidence="6 8" id="KW-1133">Transmembrane helix</keyword>
<dbReference type="EC" id="2.4.1.-" evidence="8"/>
<evidence type="ECO:0000313" key="10">
    <source>
        <dbReference type="Proteomes" id="UP001187192"/>
    </source>
</evidence>
<evidence type="ECO:0000256" key="8">
    <source>
        <dbReference type="RuleBase" id="RU366017"/>
    </source>
</evidence>
<organism evidence="9 10">
    <name type="scientific">Ficus carica</name>
    <name type="common">Common fig</name>
    <dbReference type="NCBI Taxonomy" id="3494"/>
    <lineage>
        <taxon>Eukaryota</taxon>
        <taxon>Viridiplantae</taxon>
        <taxon>Streptophyta</taxon>
        <taxon>Embryophyta</taxon>
        <taxon>Tracheophyta</taxon>
        <taxon>Spermatophyta</taxon>
        <taxon>Magnoliopsida</taxon>
        <taxon>eudicotyledons</taxon>
        <taxon>Gunneridae</taxon>
        <taxon>Pentapetalae</taxon>
        <taxon>rosids</taxon>
        <taxon>fabids</taxon>
        <taxon>Rosales</taxon>
        <taxon>Moraceae</taxon>
        <taxon>Ficeae</taxon>
        <taxon>Ficus</taxon>
    </lineage>
</organism>
<reference evidence="9" key="1">
    <citation type="submission" date="2023-07" db="EMBL/GenBank/DDBJ databases">
        <title>draft genome sequence of fig (Ficus carica).</title>
        <authorList>
            <person name="Takahashi T."/>
            <person name="Nishimura K."/>
        </authorList>
    </citation>
    <scope>NUCLEOTIDE SEQUENCE</scope>
</reference>
<dbReference type="Pfam" id="PF01697">
    <property type="entry name" value="Glyco_transf_92"/>
    <property type="match status" value="1"/>
</dbReference>
<evidence type="ECO:0000256" key="4">
    <source>
        <dbReference type="ARBA" id="ARBA00022679"/>
    </source>
</evidence>
<dbReference type="Proteomes" id="UP001187192">
    <property type="component" value="Unassembled WGS sequence"/>
</dbReference>
<dbReference type="GO" id="GO:0016757">
    <property type="term" value="F:glycosyltransferase activity"/>
    <property type="evidence" value="ECO:0007669"/>
    <property type="project" value="UniProtKB-UniRule"/>
</dbReference>
<evidence type="ECO:0000256" key="6">
    <source>
        <dbReference type="ARBA" id="ARBA00022989"/>
    </source>
</evidence>
<protein>
    <recommendedName>
        <fullName evidence="8">Glycosyltransferase family 92 protein</fullName>
        <ecNumber evidence="8">2.4.1.-</ecNumber>
    </recommendedName>
</protein>
<evidence type="ECO:0000256" key="5">
    <source>
        <dbReference type="ARBA" id="ARBA00022692"/>
    </source>
</evidence>
<dbReference type="AlphaFoldDB" id="A0AA88DDR4"/>
<keyword evidence="7 8" id="KW-0472">Membrane</keyword>
<feature type="transmembrane region" description="Helical" evidence="8">
    <location>
        <begin position="61"/>
        <end position="78"/>
    </location>
</feature>
<gene>
    <name evidence="9" type="ORF">TIFTF001_004872</name>
</gene>
<proteinExistence type="inferred from homology"/>
<dbReference type="InterPro" id="IPR008166">
    <property type="entry name" value="Glyco_transf_92"/>
</dbReference>
<name>A0AA88DDR4_FICCA</name>
<keyword evidence="5 8" id="KW-0812">Transmembrane</keyword>
<keyword evidence="4 8" id="KW-0808">Transferase</keyword>
<comment type="subcellular location">
    <subcellularLocation>
        <location evidence="1">Membrane</location>
        <topology evidence="1">Single-pass membrane protein</topology>
    </subcellularLocation>
</comment>
<keyword evidence="3 8" id="KW-0328">Glycosyltransferase</keyword>
<dbReference type="GO" id="GO:0005737">
    <property type="term" value="C:cytoplasm"/>
    <property type="evidence" value="ECO:0007669"/>
    <property type="project" value="TreeGrafter"/>
</dbReference>
<comment type="caution">
    <text evidence="9">The sequence shown here is derived from an EMBL/GenBank/DDBJ whole genome shotgun (WGS) entry which is preliminary data.</text>
</comment>
<evidence type="ECO:0000313" key="9">
    <source>
        <dbReference type="EMBL" id="GMN34749.1"/>
    </source>
</evidence>
<evidence type="ECO:0000256" key="2">
    <source>
        <dbReference type="ARBA" id="ARBA00007647"/>
    </source>
</evidence>
<evidence type="ECO:0000256" key="7">
    <source>
        <dbReference type="ARBA" id="ARBA00023136"/>
    </source>
</evidence>